<gene>
    <name evidence="18" type="ORF">LY01_02069</name>
</gene>
<dbReference type="Pfam" id="PF02518">
    <property type="entry name" value="HATPase_c"/>
    <property type="match status" value="1"/>
</dbReference>
<dbReference type="Pfam" id="PF12833">
    <property type="entry name" value="HTH_18"/>
    <property type="match status" value="1"/>
</dbReference>
<dbReference type="InterPro" id="IPR011123">
    <property type="entry name" value="Y_Y_Y"/>
</dbReference>
<keyword evidence="4" id="KW-0808">Transferase</keyword>
<sequence length="1342" mass="151133">MCRSLCAIIFIFSCIATAQTGRFQFKHLSTDDGLSQSSATAIEQDNLGQVWIATRDGLNRYDGHKISVFKTEDGNDNSLSSSDILSLETGLDGKLWIGTYNGLNNYDPRTELFTRFFAQEGINSILSNRIQEVYATKDGHIWLGTSKGLSIYNPQENVFYNDVFNVNHSSIKVESVLELENDSYLVASNKGLWLIIKQNKGKYDAQKIPVFKDEHISDLIPAGGDDYLLATNSSGVLIYNKNTKAIVPHPINKVQKIDEIRKLRVDNSGRLWIGTDNGIYIYEDGIVTHLQNNLEDKNSLSKNLVKSLHKDSSGSIWVGTYYGGANIWNATNGNFRNYINNGEKSGLNYSVVSSLQANDKYLFIGTEQGGLNILDLQTELFSYLTTANSELLDDNIKSSYLDKNRLFIGTLSHGFQIYNINTNSFEKEDRFAAINDSLLSTGVYAFAKDQDQLFIGTAGKGIGVVSTLLDAEVSFFNKNNGLSSNIVRTLLLDNNKTLWIGTENGLNALDENKNIKSYLYNSNQAAGFNILTVFQSFDNKLWVGTKAHGLFVKSNDTFNQVPLNYEGNDITTIHAILQDKDGYLWLSSNQGVLQYDVVEQKVIALKGKKDGLVGNEFSNGSAIKLFNDDLLFGGISGITRFNTARLFKDSFVPSVLITGFSTGYDSKPILEYEGDVVDNIAFAKAVKLDHHQRNFTIEFAMPSFHNASSNTYEYRLNGLEENWNTTSQNAATYTLQNSGNYVFEVRGINGDGAKSGITRLDVAAKPTPWLSWWALLGYALVLGIAIYFILNVLKSKTRLQQELKFEQLQKERDRGINEAKLKFFTNISHEFRTPLTLILGPLQQLLADYKGSNKMYKKLLVVESNANHLLQLINRLMDFRKLEQNQFELQSARGNIVKFLEEIYLSFNEYAKVGEYDYSFESVEDEILVYYDRKKLERVFFNLISNAFKYTDKGGAIDIKVTKSDREIFVSINDTGIGISPVEQDKVFDRFYEVEADREKPSPYHQGTGIGLNIAKNIVELHHGTIIIESEKGQGSSFKVALKLGREHLEDHEILKDFKFSDDLSQYTSQLSELPTFSNSEDLDLLSDDDKPTILVVEDNHSLLSFMVNLLKPDFNVIEADNGEDAFKLAIKNSPDLIVSDVVMPKMAGTELCANVKKDIRTSHIQVILLTSRSSLIYKLEGLESGADDYISKPFNINEFQLRIKNLLHSKAKLKEKFGSSNDFSPEEINVTSVDEQLLKKAIAIVEENIPNEQFDIPSFSSELGVSRTMLFIKVKAWTNFTPNEFIQHFRMKRAAQLLELGTLNISEVSYKVGFRNPKYFSKCFQKAYGETPSNYSKKFSE</sequence>
<feature type="transmembrane region" description="Helical" evidence="13">
    <location>
        <begin position="769"/>
        <end position="790"/>
    </location>
</feature>
<dbReference type="InterPro" id="IPR003661">
    <property type="entry name" value="HisK_dim/P_dom"/>
</dbReference>
<keyword evidence="3 12" id="KW-0597">Phosphoprotein</keyword>
<dbReference type="PANTHER" id="PTHR43547:SF2">
    <property type="entry name" value="HYBRID SIGNAL TRANSDUCTION HISTIDINE KINASE C"/>
    <property type="match status" value="1"/>
</dbReference>
<feature type="chain" id="PRO_5015410984" description="histidine kinase" evidence="14">
    <location>
        <begin position="19"/>
        <end position="1342"/>
    </location>
</feature>
<dbReference type="FunFam" id="3.30.565.10:FF:000037">
    <property type="entry name" value="Hybrid sensor histidine kinase/response regulator"/>
    <property type="match status" value="1"/>
</dbReference>
<proteinExistence type="predicted"/>
<evidence type="ECO:0000259" key="15">
    <source>
        <dbReference type="PROSITE" id="PS01124"/>
    </source>
</evidence>
<dbReference type="SMART" id="SM00388">
    <property type="entry name" value="HisKA"/>
    <property type="match status" value="1"/>
</dbReference>
<dbReference type="InterPro" id="IPR015943">
    <property type="entry name" value="WD40/YVTN_repeat-like_dom_sf"/>
</dbReference>
<evidence type="ECO:0000256" key="10">
    <source>
        <dbReference type="ARBA" id="ARBA00023125"/>
    </source>
</evidence>
<protein>
    <recommendedName>
        <fullName evidence="2">histidine kinase</fullName>
        <ecNumber evidence="2">2.7.13.3</ecNumber>
    </recommendedName>
</protein>
<feature type="signal peptide" evidence="14">
    <location>
        <begin position="1"/>
        <end position="18"/>
    </location>
</feature>
<dbReference type="Pfam" id="PF00512">
    <property type="entry name" value="HisKA"/>
    <property type="match status" value="1"/>
</dbReference>
<evidence type="ECO:0000256" key="12">
    <source>
        <dbReference type="PROSITE-ProRule" id="PRU00169"/>
    </source>
</evidence>
<dbReference type="Pfam" id="PF00072">
    <property type="entry name" value="Response_reg"/>
    <property type="match status" value="1"/>
</dbReference>
<dbReference type="PROSITE" id="PS01124">
    <property type="entry name" value="HTH_ARAC_FAMILY_2"/>
    <property type="match status" value="1"/>
</dbReference>
<dbReference type="Gene3D" id="2.130.10.10">
    <property type="entry name" value="YVTN repeat-like/Quinoprotein amine dehydrogenase"/>
    <property type="match status" value="2"/>
</dbReference>
<dbReference type="InterPro" id="IPR004358">
    <property type="entry name" value="Sig_transdc_His_kin-like_C"/>
</dbReference>
<dbReference type="Gene3D" id="1.10.287.130">
    <property type="match status" value="1"/>
</dbReference>
<dbReference type="InterPro" id="IPR001789">
    <property type="entry name" value="Sig_transdc_resp-reg_receiver"/>
</dbReference>
<dbReference type="SUPFAM" id="SSF46689">
    <property type="entry name" value="Homeodomain-like"/>
    <property type="match status" value="1"/>
</dbReference>
<evidence type="ECO:0000256" key="2">
    <source>
        <dbReference type="ARBA" id="ARBA00012438"/>
    </source>
</evidence>
<dbReference type="Pfam" id="PF07495">
    <property type="entry name" value="Y_Y_Y"/>
    <property type="match status" value="1"/>
</dbReference>
<dbReference type="CDD" id="cd00082">
    <property type="entry name" value="HisKA"/>
    <property type="match status" value="1"/>
</dbReference>
<evidence type="ECO:0000256" key="13">
    <source>
        <dbReference type="SAM" id="Phobius"/>
    </source>
</evidence>
<evidence type="ECO:0000256" key="1">
    <source>
        <dbReference type="ARBA" id="ARBA00000085"/>
    </source>
</evidence>
<feature type="domain" description="Response regulatory" evidence="17">
    <location>
        <begin position="1093"/>
        <end position="1208"/>
    </location>
</feature>
<dbReference type="InterPro" id="IPR036890">
    <property type="entry name" value="HATPase_C_sf"/>
</dbReference>
<feature type="domain" description="HTH araC/xylS-type" evidence="15">
    <location>
        <begin position="1240"/>
        <end position="1339"/>
    </location>
</feature>
<evidence type="ECO:0000256" key="4">
    <source>
        <dbReference type="ARBA" id="ARBA00022679"/>
    </source>
</evidence>
<dbReference type="GO" id="GO:0043565">
    <property type="term" value="F:sequence-specific DNA binding"/>
    <property type="evidence" value="ECO:0007669"/>
    <property type="project" value="InterPro"/>
</dbReference>
<dbReference type="PANTHER" id="PTHR43547">
    <property type="entry name" value="TWO-COMPONENT HISTIDINE KINASE"/>
    <property type="match status" value="1"/>
</dbReference>
<dbReference type="GO" id="GO:0003700">
    <property type="term" value="F:DNA-binding transcription factor activity"/>
    <property type="evidence" value="ECO:0007669"/>
    <property type="project" value="InterPro"/>
</dbReference>
<dbReference type="InterPro" id="IPR005467">
    <property type="entry name" value="His_kinase_dom"/>
</dbReference>
<dbReference type="OrthoDB" id="1522078at2"/>
<dbReference type="Pfam" id="PF07494">
    <property type="entry name" value="Reg_prop"/>
    <property type="match status" value="3"/>
</dbReference>
<reference evidence="18 19" key="1">
    <citation type="submission" date="2018-02" db="EMBL/GenBank/DDBJ databases">
        <title>Genomic Encyclopedia of Archaeal and Bacterial Type Strains, Phase II (KMG-II): from individual species to whole genera.</title>
        <authorList>
            <person name="Goeker M."/>
        </authorList>
    </citation>
    <scope>NUCLEOTIDE SEQUENCE [LARGE SCALE GENOMIC DNA]</scope>
    <source>
        <strain evidence="18 19">DSM 16809</strain>
    </source>
</reference>
<keyword evidence="7" id="KW-0067">ATP-binding</keyword>
<keyword evidence="8" id="KW-0902">Two-component regulatory system</keyword>
<dbReference type="Gene3D" id="1.10.10.60">
    <property type="entry name" value="Homeodomain-like"/>
    <property type="match status" value="1"/>
</dbReference>
<keyword evidence="10" id="KW-0238">DNA-binding</keyword>
<dbReference type="InterPro" id="IPR011110">
    <property type="entry name" value="Reg_prop"/>
</dbReference>
<dbReference type="SMART" id="SM00387">
    <property type="entry name" value="HATPase_c"/>
    <property type="match status" value="1"/>
</dbReference>
<keyword evidence="13" id="KW-0472">Membrane</keyword>
<dbReference type="FunFam" id="1.10.287.130:FF:000034">
    <property type="entry name" value="Two-component system sensor histidine kinase/response regulator"/>
    <property type="match status" value="1"/>
</dbReference>
<dbReference type="InterPro" id="IPR009057">
    <property type="entry name" value="Homeodomain-like_sf"/>
</dbReference>
<keyword evidence="9" id="KW-0805">Transcription regulation</keyword>
<dbReference type="Proteomes" id="UP000239002">
    <property type="component" value="Unassembled WGS sequence"/>
</dbReference>
<evidence type="ECO:0000259" key="16">
    <source>
        <dbReference type="PROSITE" id="PS50109"/>
    </source>
</evidence>
<keyword evidence="11" id="KW-0804">Transcription</keyword>
<dbReference type="Gene3D" id="3.30.565.10">
    <property type="entry name" value="Histidine kinase-like ATPase, C-terminal domain"/>
    <property type="match status" value="1"/>
</dbReference>
<dbReference type="InterPro" id="IPR011006">
    <property type="entry name" value="CheY-like_superfamily"/>
</dbReference>
<dbReference type="SUPFAM" id="SSF52172">
    <property type="entry name" value="CheY-like"/>
    <property type="match status" value="1"/>
</dbReference>
<evidence type="ECO:0000256" key="8">
    <source>
        <dbReference type="ARBA" id="ARBA00023012"/>
    </source>
</evidence>
<dbReference type="InterPro" id="IPR013783">
    <property type="entry name" value="Ig-like_fold"/>
</dbReference>
<evidence type="ECO:0000313" key="19">
    <source>
        <dbReference type="Proteomes" id="UP000239002"/>
    </source>
</evidence>
<dbReference type="GO" id="GO:0000155">
    <property type="term" value="F:phosphorelay sensor kinase activity"/>
    <property type="evidence" value="ECO:0007669"/>
    <property type="project" value="InterPro"/>
</dbReference>
<dbReference type="SMART" id="SM00342">
    <property type="entry name" value="HTH_ARAC"/>
    <property type="match status" value="1"/>
</dbReference>
<dbReference type="PROSITE" id="PS00041">
    <property type="entry name" value="HTH_ARAC_FAMILY_1"/>
    <property type="match status" value="1"/>
</dbReference>
<keyword evidence="14" id="KW-0732">Signal</keyword>
<dbReference type="SUPFAM" id="SSF47384">
    <property type="entry name" value="Homodimeric domain of signal transducing histidine kinase"/>
    <property type="match status" value="1"/>
</dbReference>
<evidence type="ECO:0000256" key="6">
    <source>
        <dbReference type="ARBA" id="ARBA00022777"/>
    </source>
</evidence>
<dbReference type="PROSITE" id="PS50110">
    <property type="entry name" value="RESPONSE_REGULATORY"/>
    <property type="match status" value="1"/>
</dbReference>
<dbReference type="Gene3D" id="3.40.50.2300">
    <property type="match status" value="1"/>
</dbReference>
<feature type="domain" description="Histidine kinase" evidence="16">
    <location>
        <begin position="826"/>
        <end position="1046"/>
    </location>
</feature>
<organism evidence="18 19">
    <name type="scientific">Nonlabens xylanidelens</name>
    <dbReference type="NCBI Taxonomy" id="191564"/>
    <lineage>
        <taxon>Bacteria</taxon>
        <taxon>Pseudomonadati</taxon>
        <taxon>Bacteroidota</taxon>
        <taxon>Flavobacteriia</taxon>
        <taxon>Flavobacteriales</taxon>
        <taxon>Flavobacteriaceae</taxon>
        <taxon>Nonlabens</taxon>
    </lineage>
</organism>
<keyword evidence="13" id="KW-1133">Transmembrane helix</keyword>
<dbReference type="InterPro" id="IPR018060">
    <property type="entry name" value="HTH_AraC"/>
</dbReference>
<dbReference type="SUPFAM" id="SSF55874">
    <property type="entry name" value="ATPase domain of HSP90 chaperone/DNA topoisomerase II/histidine kinase"/>
    <property type="match status" value="1"/>
</dbReference>
<comment type="catalytic activity">
    <reaction evidence="1">
        <text>ATP + protein L-histidine = ADP + protein N-phospho-L-histidine.</text>
        <dbReference type="EC" id="2.7.13.3"/>
    </reaction>
</comment>
<dbReference type="PRINTS" id="PR00344">
    <property type="entry name" value="BCTRLSENSOR"/>
</dbReference>
<dbReference type="SMART" id="SM00448">
    <property type="entry name" value="REC"/>
    <property type="match status" value="1"/>
</dbReference>
<feature type="modified residue" description="4-aspartylphosphate" evidence="12">
    <location>
        <position position="1141"/>
    </location>
</feature>
<evidence type="ECO:0000256" key="3">
    <source>
        <dbReference type="ARBA" id="ARBA00022553"/>
    </source>
</evidence>
<evidence type="ECO:0000256" key="7">
    <source>
        <dbReference type="ARBA" id="ARBA00022840"/>
    </source>
</evidence>
<dbReference type="GO" id="GO:0005524">
    <property type="term" value="F:ATP binding"/>
    <property type="evidence" value="ECO:0007669"/>
    <property type="project" value="UniProtKB-KW"/>
</dbReference>
<name>A0A2S6IJU4_9FLAO</name>
<evidence type="ECO:0000313" key="18">
    <source>
        <dbReference type="EMBL" id="PPK94430.1"/>
    </source>
</evidence>
<evidence type="ECO:0000259" key="17">
    <source>
        <dbReference type="PROSITE" id="PS50110"/>
    </source>
</evidence>
<comment type="caution">
    <text evidence="18">The sequence shown here is derived from an EMBL/GenBank/DDBJ whole genome shotgun (WGS) entry which is preliminary data.</text>
</comment>
<dbReference type="RefSeq" id="WP_104515749.1">
    <property type="nucleotide sequence ID" value="NZ_MQVW01000004.1"/>
</dbReference>
<keyword evidence="6 18" id="KW-0418">Kinase</keyword>
<dbReference type="InterPro" id="IPR036097">
    <property type="entry name" value="HisK_dim/P_sf"/>
</dbReference>
<dbReference type="Gene3D" id="2.60.40.10">
    <property type="entry name" value="Immunoglobulins"/>
    <property type="match status" value="1"/>
</dbReference>
<evidence type="ECO:0000256" key="11">
    <source>
        <dbReference type="ARBA" id="ARBA00023163"/>
    </source>
</evidence>
<keyword evidence="19" id="KW-1185">Reference proteome</keyword>
<dbReference type="InterPro" id="IPR003594">
    <property type="entry name" value="HATPase_dom"/>
</dbReference>
<dbReference type="PROSITE" id="PS50109">
    <property type="entry name" value="HIS_KIN"/>
    <property type="match status" value="1"/>
</dbReference>
<evidence type="ECO:0000256" key="5">
    <source>
        <dbReference type="ARBA" id="ARBA00022741"/>
    </source>
</evidence>
<dbReference type="EC" id="2.7.13.3" evidence="2"/>
<dbReference type="CDD" id="cd17574">
    <property type="entry name" value="REC_OmpR"/>
    <property type="match status" value="1"/>
</dbReference>
<dbReference type="SUPFAM" id="SSF63829">
    <property type="entry name" value="Calcium-dependent phosphotriesterase"/>
    <property type="match status" value="3"/>
</dbReference>
<dbReference type="EMBL" id="PTJE01000004">
    <property type="protein sequence ID" value="PPK94430.1"/>
    <property type="molecule type" value="Genomic_DNA"/>
</dbReference>
<evidence type="ECO:0000256" key="14">
    <source>
        <dbReference type="SAM" id="SignalP"/>
    </source>
</evidence>
<keyword evidence="13" id="KW-0812">Transmembrane</keyword>
<dbReference type="InterPro" id="IPR018062">
    <property type="entry name" value="HTH_AraC-typ_CS"/>
</dbReference>
<accession>A0A2S6IJU4</accession>
<evidence type="ECO:0000256" key="9">
    <source>
        <dbReference type="ARBA" id="ARBA00023015"/>
    </source>
</evidence>
<keyword evidence="5" id="KW-0547">Nucleotide-binding</keyword>